<name>A0AAI9DR51_PLUGE</name>
<proteinExistence type="predicted"/>
<dbReference type="Pfam" id="PF15633">
    <property type="entry name" value="Tox-ART-HYD1"/>
    <property type="match status" value="1"/>
</dbReference>
<dbReference type="Gene3D" id="2.180.10.10">
    <property type="entry name" value="RHS repeat-associated core"/>
    <property type="match status" value="1"/>
</dbReference>
<accession>A0AAI9DR51</accession>
<dbReference type="AlphaFoldDB" id="A0AAI9DR51"/>
<dbReference type="InterPro" id="IPR028920">
    <property type="entry name" value="Tox-ART-HYD1_dom"/>
</dbReference>
<sequence>MTQPDPIGLEGGLNIYSYAPNPLAWIDPLGLSTCGVKSNNKNTLYHYTDEKGLNGILESKSLNPSLKANNPKYARYGNGQYLSDVLPGSRTNAQLSHDFLGIPFQGKKFENYIAIDTTGLNVVKGREGVFVILNEGPLDITNRIIGFGRN</sequence>
<evidence type="ECO:0000313" key="1">
    <source>
        <dbReference type="EMBL" id="EML1474664.1"/>
    </source>
</evidence>
<dbReference type="EMBL" id="ABLOKC030000068">
    <property type="protein sequence ID" value="EML1474664.1"/>
    <property type="molecule type" value="Genomic_DNA"/>
</dbReference>
<dbReference type="InterPro" id="IPR022385">
    <property type="entry name" value="Rhs_assc_core"/>
</dbReference>
<reference evidence="1" key="1">
    <citation type="submission" date="2024-02" db="EMBL/GenBank/DDBJ databases">
        <authorList>
            <consortium name="Clinical and Environmental Microbiology Branch: Whole genome sequencing antimicrobial resistance pathogens in the healthcare setting"/>
        </authorList>
    </citation>
    <scope>NUCLEOTIDE SEQUENCE</scope>
    <source>
        <strain evidence="1">2021DK-00143</strain>
    </source>
</reference>
<dbReference type="NCBIfam" id="TIGR03696">
    <property type="entry name" value="Rhs_assc_core"/>
    <property type="match status" value="1"/>
</dbReference>
<gene>
    <name evidence="1" type="ORF">QEG54_005516</name>
</gene>
<organism evidence="1">
    <name type="scientific">Pluralibacter gergoviae</name>
    <name type="common">Enterobacter gergoviae</name>
    <dbReference type="NCBI Taxonomy" id="61647"/>
    <lineage>
        <taxon>Bacteria</taxon>
        <taxon>Pseudomonadati</taxon>
        <taxon>Pseudomonadota</taxon>
        <taxon>Gammaproteobacteria</taxon>
        <taxon>Enterobacterales</taxon>
        <taxon>Enterobacteriaceae</taxon>
        <taxon>Pluralibacter</taxon>
    </lineage>
</organism>
<protein>
    <submittedName>
        <fullName evidence="1">Uncharacterized protein</fullName>
    </submittedName>
</protein>
<comment type="caution">
    <text evidence="1">The sequence shown here is derived from an EMBL/GenBank/DDBJ whole genome shotgun (WGS) entry which is preliminary data.</text>
</comment>